<name>A0ABS0HSH4_9HYPH</name>
<keyword evidence="1" id="KW-0812">Transmembrane</keyword>
<keyword evidence="1" id="KW-1133">Transmembrane helix</keyword>
<evidence type="ECO:0000313" key="2">
    <source>
        <dbReference type="EMBL" id="MBF9196438.1"/>
    </source>
</evidence>
<feature type="transmembrane region" description="Helical" evidence="1">
    <location>
        <begin position="81"/>
        <end position="100"/>
    </location>
</feature>
<proteinExistence type="predicted"/>
<evidence type="ECO:0000256" key="1">
    <source>
        <dbReference type="SAM" id="Phobius"/>
    </source>
</evidence>
<evidence type="ECO:0000313" key="3">
    <source>
        <dbReference type="Proteomes" id="UP000611708"/>
    </source>
</evidence>
<dbReference type="SUPFAM" id="SSF103481">
    <property type="entry name" value="Multidrug resistance efflux transporter EmrE"/>
    <property type="match status" value="1"/>
</dbReference>
<reference evidence="2 3" key="1">
    <citation type="submission" date="2020-11" db="EMBL/GenBank/DDBJ databases">
        <authorList>
            <person name="Kim M.K."/>
        </authorList>
    </citation>
    <scope>NUCLEOTIDE SEQUENCE [LARGE SCALE GENOMIC DNA]</scope>
    <source>
        <strain evidence="2 3">BT290</strain>
    </source>
</reference>
<keyword evidence="3" id="KW-1185">Reference proteome</keyword>
<dbReference type="Gene3D" id="1.10.3730.20">
    <property type="match status" value="1"/>
</dbReference>
<protein>
    <recommendedName>
        <fullName evidence="4">EamA domain-containing protein</fullName>
    </recommendedName>
</protein>
<dbReference type="InterPro" id="IPR037185">
    <property type="entry name" value="EmrE-like"/>
</dbReference>
<dbReference type="RefSeq" id="WP_196263802.1">
    <property type="nucleotide sequence ID" value="NZ_JADQDN010000004.1"/>
</dbReference>
<evidence type="ECO:0008006" key="4">
    <source>
        <dbReference type="Google" id="ProtNLM"/>
    </source>
</evidence>
<dbReference type="Proteomes" id="UP000611708">
    <property type="component" value="Unassembled WGS sequence"/>
</dbReference>
<accession>A0ABS0HSH4</accession>
<keyword evidence="1" id="KW-0472">Membrane</keyword>
<feature type="transmembrane region" description="Helical" evidence="1">
    <location>
        <begin position="48"/>
        <end position="69"/>
    </location>
</feature>
<gene>
    <name evidence="2" type="ORF">I2H36_10335</name>
</gene>
<feature type="transmembrane region" description="Helical" evidence="1">
    <location>
        <begin position="7"/>
        <end position="28"/>
    </location>
</feature>
<organism evidence="2 3">
    <name type="scientific">Microvirga terrestris</name>
    <dbReference type="NCBI Taxonomy" id="2791024"/>
    <lineage>
        <taxon>Bacteria</taxon>
        <taxon>Pseudomonadati</taxon>
        <taxon>Pseudomonadota</taxon>
        <taxon>Alphaproteobacteria</taxon>
        <taxon>Hyphomicrobiales</taxon>
        <taxon>Methylobacteriaceae</taxon>
        <taxon>Microvirga</taxon>
    </lineage>
</organism>
<comment type="caution">
    <text evidence="2">The sequence shown here is derived from an EMBL/GenBank/DDBJ whole genome shotgun (WGS) entry which is preliminary data.</text>
</comment>
<dbReference type="EMBL" id="JADQDN010000004">
    <property type="protein sequence ID" value="MBF9196438.1"/>
    <property type="molecule type" value="Genomic_DNA"/>
</dbReference>
<sequence>MSVSINAYALALFSVIVIAIGQSIFKYSALRLDFVPGESLVELIRRNFTPLAAVAGALSLYMISTVAWITALRTIPLSVAFMFNALAFAFIPIVSTIFFGEQLPRFLIPGLGAIALGIYLITIK</sequence>
<feature type="transmembrane region" description="Helical" evidence="1">
    <location>
        <begin position="106"/>
        <end position="123"/>
    </location>
</feature>